<dbReference type="InterPro" id="IPR035906">
    <property type="entry name" value="MetI-like_sf"/>
</dbReference>
<dbReference type="GO" id="GO:0015419">
    <property type="term" value="F:ABC-type sulfate transporter activity"/>
    <property type="evidence" value="ECO:0007669"/>
    <property type="project" value="InterPro"/>
</dbReference>
<evidence type="ECO:0000313" key="12">
    <source>
        <dbReference type="Proteomes" id="UP000294581"/>
    </source>
</evidence>
<feature type="transmembrane region" description="Helical" evidence="9">
    <location>
        <begin position="58"/>
        <end position="79"/>
    </location>
</feature>
<dbReference type="AlphaFoldDB" id="A0A4R8LNU9"/>
<feature type="transmembrane region" description="Helical" evidence="9">
    <location>
        <begin position="237"/>
        <end position="259"/>
    </location>
</feature>
<keyword evidence="5 9" id="KW-1133">Transmembrane helix</keyword>
<dbReference type="PANTHER" id="PTHR30406">
    <property type="entry name" value="SULFATE TRANSPORT SYSTEM PERMEASE PROTEIN"/>
    <property type="match status" value="1"/>
</dbReference>
<evidence type="ECO:0000256" key="2">
    <source>
        <dbReference type="ARBA" id="ARBA00011779"/>
    </source>
</evidence>
<dbReference type="RefSeq" id="WP_134159300.1">
    <property type="nucleotide sequence ID" value="NZ_BSUS01000001.1"/>
</dbReference>
<keyword evidence="3 9" id="KW-0813">Transport</keyword>
<evidence type="ECO:0000256" key="3">
    <source>
        <dbReference type="ARBA" id="ARBA00022448"/>
    </source>
</evidence>
<comment type="caution">
    <text evidence="11">The sequence shown here is derived from an EMBL/GenBank/DDBJ whole genome shotgun (WGS) entry which is preliminary data.</text>
</comment>
<comment type="similarity">
    <text evidence="9">Belongs to the binding-protein-dependent transport system permease family.</text>
</comment>
<comment type="subcellular location">
    <subcellularLocation>
        <location evidence="9">Cell membrane</location>
        <topology evidence="9">Multi-pass membrane protein</topology>
    </subcellularLocation>
    <subcellularLocation>
        <location evidence="1">Membrane</location>
        <topology evidence="1">Multi-pass membrane protein</topology>
    </subcellularLocation>
</comment>
<keyword evidence="4 9" id="KW-0812">Transmembrane</keyword>
<dbReference type="PANTHER" id="PTHR30406:SF1">
    <property type="entry name" value="SULFATE TRANSPORT SYSTEM PERMEASE PROTEIN CYSW"/>
    <property type="match status" value="1"/>
</dbReference>
<dbReference type="Gene3D" id="1.10.3720.10">
    <property type="entry name" value="MetI-like"/>
    <property type="match status" value="1"/>
</dbReference>
<dbReference type="GO" id="GO:0005886">
    <property type="term" value="C:plasma membrane"/>
    <property type="evidence" value="ECO:0007669"/>
    <property type="project" value="UniProtKB-SubCell"/>
</dbReference>
<dbReference type="PROSITE" id="PS50928">
    <property type="entry name" value="ABC_TM1"/>
    <property type="match status" value="1"/>
</dbReference>
<dbReference type="InterPro" id="IPR005667">
    <property type="entry name" value="Sulph_transpt2"/>
</dbReference>
<accession>A0A4R8LNU9</accession>
<organism evidence="11 12">
    <name type="scientific">Alicyclobacillus sacchari</name>
    <dbReference type="NCBI Taxonomy" id="392010"/>
    <lineage>
        <taxon>Bacteria</taxon>
        <taxon>Bacillati</taxon>
        <taxon>Bacillota</taxon>
        <taxon>Bacilli</taxon>
        <taxon>Bacillales</taxon>
        <taxon>Alicyclobacillaceae</taxon>
        <taxon>Alicyclobacillus</taxon>
    </lineage>
</organism>
<evidence type="ECO:0000259" key="10">
    <source>
        <dbReference type="PROSITE" id="PS50928"/>
    </source>
</evidence>
<feature type="transmembrane region" description="Helical" evidence="9">
    <location>
        <begin position="91"/>
        <end position="113"/>
    </location>
</feature>
<evidence type="ECO:0000256" key="6">
    <source>
        <dbReference type="ARBA" id="ARBA00023032"/>
    </source>
</evidence>
<feature type="transmembrane region" description="Helical" evidence="9">
    <location>
        <begin position="125"/>
        <end position="149"/>
    </location>
</feature>
<name>A0A4R8LNU9_9BACL</name>
<dbReference type="Proteomes" id="UP000294581">
    <property type="component" value="Unassembled WGS sequence"/>
</dbReference>
<feature type="domain" description="ABC transmembrane type-1" evidence="10">
    <location>
        <begin position="53"/>
        <end position="260"/>
    </location>
</feature>
<gene>
    <name evidence="11" type="ORF">C7445_10585</name>
</gene>
<sequence>MSRFWRVSGSALALVWLLVFVGIPFVAVLVGALASGWCPFWQSITSQEARFALRLTGEITLVTLFINLGLGVPVSFWIAKRSIPGWRVVCWIVELPLSVSPVVAGLALIIVYGPNALLGELLADVHVKVAFAFPGMVLATVFVTFPFIVHEAVTAIRAIGDTQEQAAHVLGASPWRTLWRIWLPQLKWSLLYGLALTIARSFGEFGAVLVVSGSIVMVTETATLFVYQASVNNEMQAAYAASAVLAIVSFVLILVLQLLKRLGRMDLLGH</sequence>
<keyword evidence="6" id="KW-0764">Sulfate transport</keyword>
<evidence type="ECO:0000256" key="7">
    <source>
        <dbReference type="ARBA" id="ARBA00023136"/>
    </source>
</evidence>
<dbReference type="InterPro" id="IPR000515">
    <property type="entry name" value="MetI-like"/>
</dbReference>
<reference evidence="11 12" key="1">
    <citation type="submission" date="2019-03" db="EMBL/GenBank/DDBJ databases">
        <title>Genomic Encyclopedia of Type Strains, Phase IV (KMG-IV): sequencing the most valuable type-strain genomes for metagenomic binning, comparative biology and taxonomic classification.</title>
        <authorList>
            <person name="Goeker M."/>
        </authorList>
    </citation>
    <scope>NUCLEOTIDE SEQUENCE [LARGE SCALE GENOMIC DNA]</scope>
    <source>
        <strain evidence="11 12">DSM 17974</strain>
    </source>
</reference>
<evidence type="ECO:0000256" key="5">
    <source>
        <dbReference type="ARBA" id="ARBA00022989"/>
    </source>
</evidence>
<comment type="function">
    <text evidence="8">Part of the ABC transporter complex CysAWTP (TC 3.A.1.6.1) involved in sulfate/thiosulfate import. Probably responsible for the translocation of the substrate across the membrane.</text>
</comment>
<dbReference type="CDD" id="cd06261">
    <property type="entry name" value="TM_PBP2"/>
    <property type="match status" value="1"/>
</dbReference>
<comment type="subunit">
    <text evidence="2">The complex is composed of two ATP-binding proteins (CysA), two transmembrane proteins (CysT and CysW) and a solute-binding protein (CysP).</text>
</comment>
<keyword evidence="7 9" id="KW-0472">Membrane</keyword>
<dbReference type="Pfam" id="PF00528">
    <property type="entry name" value="BPD_transp_1"/>
    <property type="match status" value="1"/>
</dbReference>
<evidence type="ECO:0000256" key="8">
    <source>
        <dbReference type="ARBA" id="ARBA00025323"/>
    </source>
</evidence>
<dbReference type="EMBL" id="SORF01000005">
    <property type="protein sequence ID" value="TDY47906.1"/>
    <property type="molecule type" value="Genomic_DNA"/>
</dbReference>
<feature type="transmembrane region" description="Helical" evidence="9">
    <location>
        <begin position="190"/>
        <end position="217"/>
    </location>
</feature>
<evidence type="ECO:0000313" key="11">
    <source>
        <dbReference type="EMBL" id="TDY47906.1"/>
    </source>
</evidence>
<evidence type="ECO:0000256" key="1">
    <source>
        <dbReference type="ARBA" id="ARBA00004141"/>
    </source>
</evidence>
<dbReference type="SUPFAM" id="SSF161098">
    <property type="entry name" value="MetI-like"/>
    <property type="match status" value="1"/>
</dbReference>
<keyword evidence="12" id="KW-1185">Reference proteome</keyword>
<proteinExistence type="inferred from homology"/>
<protein>
    <submittedName>
        <fullName evidence="11">Sulfate transport system permease protein</fullName>
    </submittedName>
</protein>
<evidence type="ECO:0000256" key="4">
    <source>
        <dbReference type="ARBA" id="ARBA00022692"/>
    </source>
</evidence>
<evidence type="ECO:0000256" key="9">
    <source>
        <dbReference type="RuleBase" id="RU363032"/>
    </source>
</evidence>
<dbReference type="OrthoDB" id="9795403at2"/>